<keyword evidence="2" id="KW-1133">Transmembrane helix</keyword>
<accession>A0A816B5Z5</accession>
<name>A0A816B5Z5_ADIRI</name>
<feature type="region of interest" description="Disordered" evidence="1">
    <location>
        <begin position="121"/>
        <end position="141"/>
    </location>
</feature>
<proteinExistence type="predicted"/>
<feature type="transmembrane region" description="Helical" evidence="2">
    <location>
        <begin position="149"/>
        <end position="171"/>
    </location>
</feature>
<dbReference type="InterPro" id="IPR042855">
    <property type="entry name" value="V_SNARE_CC"/>
</dbReference>
<keyword evidence="2" id="KW-0812">Transmembrane</keyword>
<sequence>MMELSATSEQLRLDNSRKIKPLYSNVKILSTPSNDQKSSLKRLKSQKNNRLTQLFFPTRSRVKLHQSQSSTSKQTSSPLTEQVARLNQRAVDVQTGLQRNISSLKTQRSQHLTTLNHKTQDMEKTAAEFEHSSSKRLRQERDRRRKLSYMFKIALLICLTVFSFIVGYMIVQLMRDRGLV</sequence>
<gene>
    <name evidence="4" type="ORF">XAT740_LOCUS48178</name>
</gene>
<comment type="caution">
    <text evidence="4">The sequence shown here is derived from an EMBL/GenBank/DDBJ whole genome shotgun (WGS) entry which is preliminary data.</text>
</comment>
<dbReference type="Proteomes" id="UP000663828">
    <property type="component" value="Unassembled WGS sequence"/>
</dbReference>
<dbReference type="AlphaFoldDB" id="A0A816B5Z5"/>
<dbReference type="EMBL" id="CAJNOR010006857">
    <property type="protein sequence ID" value="CAF1605087.1"/>
    <property type="molecule type" value="Genomic_DNA"/>
</dbReference>
<feature type="domain" description="V-SNARE coiled-coil homology" evidence="3">
    <location>
        <begin position="83"/>
        <end position="161"/>
    </location>
</feature>
<feature type="region of interest" description="Disordered" evidence="1">
    <location>
        <begin position="59"/>
        <end position="81"/>
    </location>
</feature>
<feature type="compositionally biased region" description="Low complexity" evidence="1">
    <location>
        <begin position="66"/>
        <end position="77"/>
    </location>
</feature>
<evidence type="ECO:0000259" key="3">
    <source>
        <dbReference type="Pfam" id="PF00957"/>
    </source>
</evidence>
<reference evidence="4" key="1">
    <citation type="submission" date="2021-02" db="EMBL/GenBank/DDBJ databases">
        <authorList>
            <person name="Nowell W R."/>
        </authorList>
    </citation>
    <scope>NUCLEOTIDE SEQUENCE</scope>
</reference>
<evidence type="ECO:0000256" key="2">
    <source>
        <dbReference type="SAM" id="Phobius"/>
    </source>
</evidence>
<evidence type="ECO:0000313" key="4">
    <source>
        <dbReference type="EMBL" id="CAF1605087.1"/>
    </source>
</evidence>
<organism evidence="4 5">
    <name type="scientific">Adineta ricciae</name>
    <name type="common">Rotifer</name>
    <dbReference type="NCBI Taxonomy" id="249248"/>
    <lineage>
        <taxon>Eukaryota</taxon>
        <taxon>Metazoa</taxon>
        <taxon>Spiralia</taxon>
        <taxon>Gnathifera</taxon>
        <taxon>Rotifera</taxon>
        <taxon>Eurotatoria</taxon>
        <taxon>Bdelloidea</taxon>
        <taxon>Adinetida</taxon>
        <taxon>Adinetidae</taxon>
        <taxon>Adineta</taxon>
    </lineage>
</organism>
<keyword evidence="5" id="KW-1185">Reference proteome</keyword>
<protein>
    <recommendedName>
        <fullName evidence="3">V-SNARE coiled-coil homology domain-containing protein</fullName>
    </recommendedName>
</protein>
<dbReference type="Pfam" id="PF00957">
    <property type="entry name" value="Synaptobrevin"/>
    <property type="match status" value="1"/>
</dbReference>
<dbReference type="Gene3D" id="1.20.5.110">
    <property type="match status" value="1"/>
</dbReference>
<keyword evidence="2" id="KW-0472">Membrane</keyword>
<evidence type="ECO:0000256" key="1">
    <source>
        <dbReference type="SAM" id="MobiDB-lite"/>
    </source>
</evidence>
<evidence type="ECO:0000313" key="5">
    <source>
        <dbReference type="Proteomes" id="UP000663828"/>
    </source>
</evidence>